<dbReference type="GO" id="GO:0016020">
    <property type="term" value="C:membrane"/>
    <property type="evidence" value="ECO:0007669"/>
    <property type="project" value="UniProtKB-SubCell"/>
</dbReference>
<dbReference type="PROSITE" id="PS50801">
    <property type="entry name" value="STAS"/>
    <property type="match status" value="1"/>
</dbReference>
<feature type="transmembrane region" description="Helical" evidence="6">
    <location>
        <begin position="385"/>
        <end position="416"/>
    </location>
</feature>
<feature type="transmembrane region" description="Helical" evidence="6">
    <location>
        <begin position="254"/>
        <end position="274"/>
    </location>
</feature>
<feature type="transmembrane region" description="Helical" evidence="6">
    <location>
        <begin position="76"/>
        <end position="96"/>
    </location>
</feature>
<dbReference type="InterPro" id="IPR002645">
    <property type="entry name" value="STAS_dom"/>
</dbReference>
<feature type="transmembrane region" description="Helical" evidence="6">
    <location>
        <begin position="355"/>
        <end position="373"/>
    </location>
</feature>
<accession>A0A5B8XUD5</accession>
<dbReference type="SUPFAM" id="SSF52091">
    <property type="entry name" value="SpoIIaa-like"/>
    <property type="match status" value="1"/>
</dbReference>
<dbReference type="InterPro" id="IPR011547">
    <property type="entry name" value="SLC26A/SulP_dom"/>
</dbReference>
<evidence type="ECO:0000256" key="5">
    <source>
        <dbReference type="SAM" id="MobiDB-lite"/>
    </source>
</evidence>
<protein>
    <submittedName>
        <fullName evidence="8">Solute carrier 26 family protein</fullName>
    </submittedName>
</protein>
<keyword evidence="2 6" id="KW-0812">Transmembrane</keyword>
<feature type="transmembrane region" description="Helical" evidence="6">
    <location>
        <begin position="53"/>
        <end position="69"/>
    </location>
</feature>
<dbReference type="InterPro" id="IPR001902">
    <property type="entry name" value="SLC26A/SulP_fam"/>
</dbReference>
<dbReference type="Proteomes" id="UP000321595">
    <property type="component" value="Chromosome"/>
</dbReference>
<dbReference type="AlphaFoldDB" id="A0A5B8XUD5"/>
<keyword evidence="9" id="KW-1185">Reference proteome</keyword>
<dbReference type="KEGG" id="bbae:FRD01_18500"/>
<evidence type="ECO:0000313" key="9">
    <source>
        <dbReference type="Proteomes" id="UP000321595"/>
    </source>
</evidence>
<name>A0A5B8XUD5_9DELT</name>
<dbReference type="PANTHER" id="PTHR11814">
    <property type="entry name" value="SULFATE TRANSPORTER"/>
    <property type="match status" value="1"/>
</dbReference>
<feature type="transmembrane region" description="Helical" evidence="6">
    <location>
        <begin position="27"/>
        <end position="47"/>
    </location>
</feature>
<evidence type="ECO:0000256" key="6">
    <source>
        <dbReference type="SAM" id="Phobius"/>
    </source>
</evidence>
<dbReference type="InterPro" id="IPR036513">
    <property type="entry name" value="STAS_dom_sf"/>
</dbReference>
<dbReference type="CDD" id="cd07042">
    <property type="entry name" value="STAS_SulP_like_sulfate_transporter"/>
    <property type="match status" value="1"/>
</dbReference>
<feature type="transmembrane region" description="Helical" evidence="6">
    <location>
        <begin position="205"/>
        <end position="224"/>
    </location>
</feature>
<proteinExistence type="predicted"/>
<evidence type="ECO:0000256" key="3">
    <source>
        <dbReference type="ARBA" id="ARBA00022989"/>
    </source>
</evidence>
<evidence type="ECO:0000256" key="1">
    <source>
        <dbReference type="ARBA" id="ARBA00004141"/>
    </source>
</evidence>
<dbReference type="GO" id="GO:0055085">
    <property type="term" value="P:transmembrane transport"/>
    <property type="evidence" value="ECO:0007669"/>
    <property type="project" value="InterPro"/>
</dbReference>
<dbReference type="NCBIfam" id="TIGR00815">
    <property type="entry name" value="sulP"/>
    <property type="match status" value="1"/>
</dbReference>
<gene>
    <name evidence="8" type="ORF">FRD01_18500</name>
</gene>
<feature type="transmembrane region" description="Helical" evidence="6">
    <location>
        <begin position="328"/>
        <end position="349"/>
    </location>
</feature>
<evidence type="ECO:0000256" key="2">
    <source>
        <dbReference type="ARBA" id="ARBA00022692"/>
    </source>
</evidence>
<evidence type="ECO:0000313" key="8">
    <source>
        <dbReference type="EMBL" id="QED29195.1"/>
    </source>
</evidence>
<dbReference type="Pfam" id="PF01740">
    <property type="entry name" value="STAS"/>
    <property type="match status" value="1"/>
</dbReference>
<dbReference type="EMBL" id="CP042467">
    <property type="protein sequence ID" value="QED29195.1"/>
    <property type="molecule type" value="Genomic_DNA"/>
</dbReference>
<evidence type="ECO:0000256" key="4">
    <source>
        <dbReference type="ARBA" id="ARBA00023136"/>
    </source>
</evidence>
<comment type="subcellular location">
    <subcellularLocation>
        <location evidence="1">Membrane</location>
        <topology evidence="1">Multi-pass membrane protein</topology>
    </subcellularLocation>
</comment>
<reference evidence="8 9" key="1">
    <citation type="submission" date="2019-08" db="EMBL/GenBank/DDBJ databases">
        <authorList>
            <person name="Liang Q."/>
        </authorList>
    </citation>
    <scope>NUCLEOTIDE SEQUENCE [LARGE SCALE GENOMIC DNA]</scope>
    <source>
        <strain evidence="8 9">V1718</strain>
    </source>
</reference>
<feature type="domain" description="STAS" evidence="7">
    <location>
        <begin position="440"/>
        <end position="555"/>
    </location>
</feature>
<evidence type="ECO:0000259" key="7">
    <source>
        <dbReference type="PROSITE" id="PS50801"/>
    </source>
</evidence>
<feature type="transmembrane region" description="Helical" evidence="6">
    <location>
        <begin position="127"/>
        <end position="150"/>
    </location>
</feature>
<feature type="region of interest" description="Disordered" evidence="5">
    <location>
        <begin position="573"/>
        <end position="592"/>
    </location>
</feature>
<keyword evidence="4 6" id="KW-0472">Membrane</keyword>
<dbReference type="OrthoDB" id="9769739at2"/>
<feature type="transmembrane region" description="Helical" evidence="6">
    <location>
        <begin position="102"/>
        <end position="120"/>
    </location>
</feature>
<sequence length="592" mass="62608">MNSLAKKYLPFMEWLVNYDRRNLRGDVTAGLTTAVMLIPQGMAYAMLAGLPPIHGLYASIVPIAIYALLGTSRQLAVGPVAMVSLLVATGVGAIAGSGTELFIAYSILLALMVGVMQLVMGIARLGFLVNFLSHPVISGFTSAAAIIIGLSQLKHLLGVKLASGKVHVVLGDALTRLSEIQPITLGIGALTIAVLMFFKKVKPAFPSALAVVLLGTLAVFFGGLNQMGVAIVGDVPAGFPAPGLPVLDFDAMKALFPIALTISLVGFMESISVAKSFANRNKYEIDANQELIGLGAANIGGAFFQAYPVTGGFSRTAVNASAGAKTGLAALITAGVVALALMFLTPLFYYLPKAVLAGIIMVAVFGLVDVKEVKHLWAVKRSDLALLTITFFATLSLGIEEGILVGVGASLLWFVVKTTRPHFAVLGQIPGTQAYRNVNNHSEAEPVPNVLMVRMDAQFYFGNVSFLKEKLAELERDVPGGLKAVIIDASSMNQLDSSAVHALSELLVAYRDRGVKLMIANAKRPVVDVMERAHLLDALGETGLFLTVHEAAEHARSLPDPSAEDRAQVLEVNKSSKKNAANSLRLASPDLR</sequence>
<organism evidence="8 9">
    <name type="scientific">Microvenator marinus</name>
    <dbReference type="NCBI Taxonomy" id="2600177"/>
    <lineage>
        <taxon>Bacteria</taxon>
        <taxon>Deltaproteobacteria</taxon>
        <taxon>Bradymonadales</taxon>
        <taxon>Microvenatoraceae</taxon>
        <taxon>Microvenator</taxon>
    </lineage>
</organism>
<feature type="transmembrane region" description="Helical" evidence="6">
    <location>
        <begin position="180"/>
        <end position="198"/>
    </location>
</feature>
<dbReference type="Pfam" id="PF00916">
    <property type="entry name" value="Sulfate_transp"/>
    <property type="match status" value="1"/>
</dbReference>
<keyword evidence="3 6" id="KW-1133">Transmembrane helix</keyword>
<dbReference type="Gene3D" id="3.30.750.24">
    <property type="entry name" value="STAS domain"/>
    <property type="match status" value="1"/>
</dbReference>
<dbReference type="RefSeq" id="WP_146962384.1">
    <property type="nucleotide sequence ID" value="NZ_CP042467.1"/>
</dbReference>